<accession>A0A7G9W518</accession>
<reference evidence="1 2" key="1">
    <citation type="submission" date="2020-07" db="EMBL/GenBank/DDBJ databases">
        <title>Alkalicella. sp. LB2 genome.</title>
        <authorList>
            <person name="Postec A."/>
            <person name="Quemeneur M."/>
        </authorList>
    </citation>
    <scope>NUCLEOTIDE SEQUENCE [LARGE SCALE GENOMIC DNA]</scope>
    <source>
        <strain evidence="1 2">LB2</strain>
    </source>
</reference>
<dbReference type="KEGG" id="acae:HYG86_02890"/>
<organism evidence="1 2">
    <name type="scientific">Alkalicella caledoniensis</name>
    <dbReference type="NCBI Taxonomy" id="2731377"/>
    <lineage>
        <taxon>Bacteria</taxon>
        <taxon>Bacillati</taxon>
        <taxon>Bacillota</taxon>
        <taxon>Clostridia</taxon>
        <taxon>Eubacteriales</taxon>
        <taxon>Proteinivoracaceae</taxon>
        <taxon>Alkalicella</taxon>
    </lineage>
</organism>
<gene>
    <name evidence="1" type="ORF">HYG86_02890</name>
</gene>
<sequence>MKKISFLVLSVCFVFLTGCGTKVSTYSFGYTESTRFNPYEKVTLENIAFSEVSESTNLDLAVFELKGESESYLIDYAISLAQDTSTGVIYNIDHKTREVLSINKFLLDEIIFGEIIPWSEADQLFPRLGKGVVRDLETGIYFRVQRRGGTNHVDFQPLTKQDTESMFNAYSGSWSWDRRAVIVQSGGRYIAGSMNGMPHGAGAIQDNNFNGHSCIHFSGSITHGNDKLDFAHQLMVKKAGGLFFDTLMEMPPEDILRAFIILSTQEQVHYLQYILRNSAEDTSFFSNMQSIHLGPIVRAEDEADYVKLEVEAMYYLDNIRHEEVLTFDLYKEPWDLTWKIKFVK</sequence>
<dbReference type="PROSITE" id="PS51257">
    <property type="entry name" value="PROKAR_LIPOPROTEIN"/>
    <property type="match status" value="1"/>
</dbReference>
<keyword evidence="2" id="KW-1185">Reference proteome</keyword>
<evidence type="ECO:0000313" key="1">
    <source>
        <dbReference type="EMBL" id="QNO13780.1"/>
    </source>
</evidence>
<dbReference type="Proteomes" id="UP000516160">
    <property type="component" value="Chromosome"/>
</dbReference>
<dbReference type="AlphaFoldDB" id="A0A7G9W518"/>
<dbReference type="EMBL" id="CP058559">
    <property type="protein sequence ID" value="QNO13780.1"/>
    <property type="molecule type" value="Genomic_DNA"/>
</dbReference>
<dbReference type="RefSeq" id="WP_213167445.1">
    <property type="nucleotide sequence ID" value="NZ_CP058559.1"/>
</dbReference>
<name>A0A7G9W518_ALKCA</name>
<proteinExistence type="predicted"/>
<evidence type="ECO:0000313" key="2">
    <source>
        <dbReference type="Proteomes" id="UP000516160"/>
    </source>
</evidence>
<protein>
    <submittedName>
        <fullName evidence="1">Uncharacterized protein</fullName>
    </submittedName>
</protein>